<keyword evidence="15" id="KW-1185">Reference proteome</keyword>
<evidence type="ECO:0000256" key="7">
    <source>
        <dbReference type="ARBA" id="ARBA00022676"/>
    </source>
</evidence>
<dbReference type="GO" id="GO:0005737">
    <property type="term" value="C:cytoplasm"/>
    <property type="evidence" value="ECO:0007669"/>
    <property type="project" value="UniProtKB-SubCell"/>
</dbReference>
<name>A0A5C1QPT7_9SPIO</name>
<dbReference type="Pfam" id="PF00343">
    <property type="entry name" value="Phosphorylase"/>
    <property type="match status" value="1"/>
</dbReference>
<organism evidence="14 15">
    <name type="scientific">Oceanispirochaeta crateris</name>
    <dbReference type="NCBI Taxonomy" id="2518645"/>
    <lineage>
        <taxon>Bacteria</taxon>
        <taxon>Pseudomonadati</taxon>
        <taxon>Spirochaetota</taxon>
        <taxon>Spirochaetia</taxon>
        <taxon>Spirochaetales</taxon>
        <taxon>Spirochaetaceae</taxon>
        <taxon>Oceanispirochaeta</taxon>
    </lineage>
</organism>
<reference evidence="14 15" key="1">
    <citation type="submission" date="2019-02" db="EMBL/GenBank/DDBJ databases">
        <title>Complete Genome Sequence and Methylome Analysis of free living Spirochaetas.</title>
        <authorList>
            <person name="Fomenkov A."/>
            <person name="Dubinina G."/>
            <person name="Leshcheva N."/>
            <person name="Mikheeva N."/>
            <person name="Grabovich M."/>
            <person name="Vincze T."/>
            <person name="Roberts R.J."/>
        </authorList>
    </citation>
    <scope>NUCLEOTIDE SEQUENCE [LARGE SCALE GENOMIC DNA]</scope>
    <source>
        <strain evidence="14 15">K2</strain>
    </source>
</reference>
<dbReference type="SUPFAM" id="SSF53756">
    <property type="entry name" value="UDP-Glycosyltransferase/glycogen phosphorylase"/>
    <property type="match status" value="1"/>
</dbReference>
<keyword evidence="6" id="KW-0021">Allosteric enzyme</keyword>
<dbReference type="EMBL" id="CP036150">
    <property type="protein sequence ID" value="QEN09497.1"/>
    <property type="molecule type" value="Genomic_DNA"/>
</dbReference>
<proteinExistence type="inferred from homology"/>
<dbReference type="RefSeq" id="WP_149487571.1">
    <property type="nucleotide sequence ID" value="NZ_CP036150.1"/>
</dbReference>
<dbReference type="EC" id="2.4.1.1" evidence="13"/>
<keyword evidence="5" id="KW-0963">Cytoplasm</keyword>
<evidence type="ECO:0000256" key="6">
    <source>
        <dbReference type="ARBA" id="ARBA00022533"/>
    </source>
</evidence>
<dbReference type="FunFam" id="3.40.50.2000:FF:000153">
    <property type="entry name" value="Alpha-1,4 glucan phosphorylase"/>
    <property type="match status" value="1"/>
</dbReference>
<dbReference type="FunFam" id="3.40.50.2000:FF:000003">
    <property type="entry name" value="Alpha-1,4 glucan phosphorylase"/>
    <property type="match status" value="1"/>
</dbReference>
<dbReference type="InterPro" id="IPR011833">
    <property type="entry name" value="Glycg_phsphrylas"/>
</dbReference>
<keyword evidence="10 13" id="KW-0119">Carbohydrate metabolism</keyword>
<evidence type="ECO:0000256" key="3">
    <source>
        <dbReference type="ARBA" id="ARBA00004496"/>
    </source>
</evidence>
<sequence>MMMREEINSGQLERLLNEENGILSGKDFILRLTSYMNQEMTLRKEETSSLDRKEDNRRLCYLSAEFLTGRLLHQNLLALGILDRVKELASRHNLNLTDVLEEECDPGLGNGGLGRLASCFLDSLVHLDLPATGYGICYRFGLFKQSLQDERQKEQPDNWRHEDLWGQENRSKCYRIPFGGSVDISCNESGELKFKLIPEFEILAISVDYPVSSTYNNRVQPLRLWKSEAPEGFDLDLFNRGDHGKAWKQINTAESLTAVLYPGDEAESGKKLRLKQQYFFVSASLQDMMAEFRETHDPHWTAFPDKYVIQLNDTHPVLAIPELMRLFLDQEGLSWEEAWNICTRVFAYTNHTVLEEALEKWPVSSLRELLPRIMLIIEEIQRRLEEESGTPSIIQNEYVHMAALAVYGSFSVNGVAALHSRLLTETVLKDWYIRFPQRFNNKTNGITHRRWLMQCNPALTNLINDLIGNEWQRKPHLLSGLNQYKDDSSVLERLGRIKQGNKELFNRWIHMEKGLNCPPHYLFDFQVKRIHEYKRQLLNILSILQKYRALKNNPDIQEIPHLFLMGGKAAPGYYMAKEIIHLACRCSSVINNDPLCRDKLQLLFLPGYNVTMGEKIFPASELSQQISTAGKEASGTGNMKFMMNGALTLGTMDGANIEIFKASGKENNIPFGMSSEEVVHYRKEYNPKTFIEGNQEIKALFQEIENGLLGNPDEFRDLLEHLFKEDPYLVLPELEAHTAAISKGERLYSDKQNWLQKSLMNIASSGIFSSDRTIGEYASDIWKLSARKAD</sequence>
<keyword evidence="7 13" id="KW-0328">Glycosyltransferase</keyword>
<dbReference type="AlphaFoldDB" id="A0A5C1QPT7"/>
<comment type="similarity">
    <text evidence="4 13">Belongs to the glycogen phosphorylase family.</text>
</comment>
<comment type="subcellular location">
    <subcellularLocation>
        <location evidence="3">Cytoplasm</location>
    </subcellularLocation>
</comment>
<protein>
    <recommendedName>
        <fullName evidence="13">Alpha-1,4 glucan phosphorylase</fullName>
        <ecNumber evidence="13">2.4.1.1</ecNumber>
    </recommendedName>
</protein>
<dbReference type="KEGG" id="ock:EXM22_16470"/>
<comment type="function">
    <text evidence="13">Allosteric enzyme that catalyzes the rate-limiting step in glycogen catabolism, the phosphorolytic cleavage of glycogen to produce glucose-1-phosphate, and plays a central role in maintaining cellular and organismal glucose homeostasis.</text>
</comment>
<comment type="cofactor">
    <cofactor evidence="2 13">
        <name>pyridoxal 5'-phosphate</name>
        <dbReference type="ChEBI" id="CHEBI:597326"/>
    </cofactor>
</comment>
<dbReference type="GO" id="GO:0030170">
    <property type="term" value="F:pyridoxal phosphate binding"/>
    <property type="evidence" value="ECO:0007669"/>
    <property type="project" value="InterPro"/>
</dbReference>
<evidence type="ECO:0000256" key="1">
    <source>
        <dbReference type="ARBA" id="ARBA00001275"/>
    </source>
</evidence>
<keyword evidence="9 12" id="KW-0663">Pyridoxal phosphate</keyword>
<evidence type="ECO:0000256" key="10">
    <source>
        <dbReference type="ARBA" id="ARBA00023277"/>
    </source>
</evidence>
<evidence type="ECO:0000256" key="2">
    <source>
        <dbReference type="ARBA" id="ARBA00001933"/>
    </source>
</evidence>
<evidence type="ECO:0000256" key="11">
    <source>
        <dbReference type="ARBA" id="ARBA00025174"/>
    </source>
</evidence>
<dbReference type="Proteomes" id="UP000324209">
    <property type="component" value="Chromosome"/>
</dbReference>
<dbReference type="Gene3D" id="3.40.50.2000">
    <property type="entry name" value="Glycogen Phosphorylase B"/>
    <property type="match status" value="2"/>
</dbReference>
<evidence type="ECO:0000313" key="15">
    <source>
        <dbReference type="Proteomes" id="UP000324209"/>
    </source>
</evidence>
<evidence type="ECO:0000256" key="9">
    <source>
        <dbReference type="ARBA" id="ARBA00022898"/>
    </source>
</evidence>
<dbReference type="InterPro" id="IPR035090">
    <property type="entry name" value="Pyridoxal_P_attach_site"/>
</dbReference>
<comment type="function">
    <text evidence="11">Phosphorylase is an important allosteric enzyme in carbohydrate metabolism. Enzymes from different sources differ in their regulatory mechanisms and in their natural substrates. However, all known phosphorylases share catalytic and structural properties.</text>
</comment>
<evidence type="ECO:0000256" key="4">
    <source>
        <dbReference type="ARBA" id="ARBA00006047"/>
    </source>
</evidence>
<dbReference type="PROSITE" id="PS00102">
    <property type="entry name" value="PHOSPHORYLASE"/>
    <property type="match status" value="1"/>
</dbReference>
<feature type="modified residue" description="N6-(pyridoxal phosphate)lysine" evidence="12">
    <location>
        <position position="640"/>
    </location>
</feature>
<accession>A0A5C1QPT7</accession>
<keyword evidence="8 13" id="KW-0808">Transferase</keyword>
<dbReference type="PANTHER" id="PTHR11468">
    <property type="entry name" value="GLYCOGEN PHOSPHORYLASE"/>
    <property type="match status" value="1"/>
</dbReference>
<gene>
    <name evidence="14" type="primary">glgP</name>
    <name evidence="14" type="ORF">EXM22_16470</name>
</gene>
<dbReference type="GO" id="GO:0008184">
    <property type="term" value="F:glycogen phosphorylase activity"/>
    <property type="evidence" value="ECO:0007669"/>
    <property type="project" value="InterPro"/>
</dbReference>
<dbReference type="NCBIfam" id="TIGR02093">
    <property type="entry name" value="P_ylase"/>
    <property type="match status" value="1"/>
</dbReference>
<dbReference type="PANTHER" id="PTHR11468:SF3">
    <property type="entry name" value="GLYCOGEN PHOSPHORYLASE, LIVER FORM"/>
    <property type="match status" value="1"/>
</dbReference>
<comment type="catalytic activity">
    <reaction evidence="1 13">
        <text>[(1-&gt;4)-alpha-D-glucosyl](n) + phosphate = [(1-&gt;4)-alpha-D-glucosyl](n-1) + alpha-D-glucose 1-phosphate</text>
        <dbReference type="Rhea" id="RHEA:41732"/>
        <dbReference type="Rhea" id="RHEA-COMP:9584"/>
        <dbReference type="Rhea" id="RHEA-COMP:9586"/>
        <dbReference type="ChEBI" id="CHEBI:15444"/>
        <dbReference type="ChEBI" id="CHEBI:43474"/>
        <dbReference type="ChEBI" id="CHEBI:58601"/>
        <dbReference type="EC" id="2.4.1.1"/>
    </reaction>
</comment>
<evidence type="ECO:0000256" key="12">
    <source>
        <dbReference type="PIRSR" id="PIRSR000460-1"/>
    </source>
</evidence>
<evidence type="ECO:0000256" key="8">
    <source>
        <dbReference type="ARBA" id="ARBA00022679"/>
    </source>
</evidence>
<dbReference type="PIRSF" id="PIRSF000460">
    <property type="entry name" value="Pprylas_GlgP"/>
    <property type="match status" value="1"/>
</dbReference>
<evidence type="ECO:0000256" key="13">
    <source>
        <dbReference type="RuleBase" id="RU000587"/>
    </source>
</evidence>
<evidence type="ECO:0000313" key="14">
    <source>
        <dbReference type="EMBL" id="QEN09497.1"/>
    </source>
</evidence>
<dbReference type="InterPro" id="IPR000811">
    <property type="entry name" value="Glyco_trans_35"/>
</dbReference>
<dbReference type="GO" id="GO:0005980">
    <property type="term" value="P:glycogen catabolic process"/>
    <property type="evidence" value="ECO:0007669"/>
    <property type="project" value="UniProtKB-ARBA"/>
</dbReference>
<dbReference type="OrthoDB" id="9760804at2"/>
<evidence type="ECO:0000256" key="5">
    <source>
        <dbReference type="ARBA" id="ARBA00022490"/>
    </source>
</evidence>